<dbReference type="Pfam" id="PF00023">
    <property type="entry name" value="Ank"/>
    <property type="match status" value="1"/>
</dbReference>
<reference evidence="1" key="1">
    <citation type="journal article" date="2021" name="Nat. Commun.">
        <title>Genomic analyses provide insights into spinach domestication and the genetic basis of agronomic traits.</title>
        <authorList>
            <person name="Cai X."/>
            <person name="Sun X."/>
            <person name="Xu C."/>
            <person name="Sun H."/>
            <person name="Wang X."/>
            <person name="Ge C."/>
            <person name="Zhang Z."/>
            <person name="Wang Q."/>
            <person name="Fei Z."/>
            <person name="Jiao C."/>
            <person name="Wang Q."/>
        </authorList>
    </citation>
    <scope>NUCLEOTIDE SEQUENCE [LARGE SCALE GENOMIC DNA]</scope>
    <source>
        <strain evidence="1">cv. Varoflay</strain>
    </source>
</reference>
<dbReference type="PANTHER" id="PTHR31558:SF40">
    <property type="entry name" value="EXPRESSED PROTEIN"/>
    <property type="match status" value="1"/>
</dbReference>
<evidence type="ECO:0000313" key="1">
    <source>
        <dbReference type="Proteomes" id="UP000813463"/>
    </source>
</evidence>
<proteinExistence type="predicted"/>
<protein>
    <submittedName>
        <fullName evidence="2">Uncharacterized protein</fullName>
    </submittedName>
</protein>
<dbReference type="PANTHER" id="PTHR31558">
    <property type="entry name" value="CW14 PROTEIN"/>
    <property type="match status" value="1"/>
</dbReference>
<dbReference type="GeneID" id="110779767"/>
<name>A0ABM3QTV2_SPIOL</name>
<sequence length="152" mass="17245">MPTYAPSMFLGDSDGEGISLVLYFKLSDKIDQEIPSDFIDSIKMVQTPLRVAAGYNDVEIVEVLLNWMGLEKVEPEARNMSGETPLHMGARRMTGMKLLSCFFLMVLLWRPRLMKNSRTLKLSKFGTSYQLPRFLHLQGNLMLGLGNIPWTS</sequence>
<dbReference type="Gene3D" id="1.25.40.20">
    <property type="entry name" value="Ankyrin repeat-containing domain"/>
    <property type="match status" value="1"/>
</dbReference>
<dbReference type="InterPro" id="IPR002110">
    <property type="entry name" value="Ankyrin_rpt"/>
</dbReference>
<dbReference type="InterPro" id="IPR036770">
    <property type="entry name" value="Ankyrin_rpt-contain_sf"/>
</dbReference>
<gene>
    <name evidence="2" type="primary">LOC110779767</name>
</gene>
<organism evidence="1 2">
    <name type="scientific">Spinacia oleracea</name>
    <name type="common">Spinach</name>
    <dbReference type="NCBI Taxonomy" id="3562"/>
    <lineage>
        <taxon>Eukaryota</taxon>
        <taxon>Viridiplantae</taxon>
        <taxon>Streptophyta</taxon>
        <taxon>Embryophyta</taxon>
        <taxon>Tracheophyta</taxon>
        <taxon>Spermatophyta</taxon>
        <taxon>Magnoliopsida</taxon>
        <taxon>eudicotyledons</taxon>
        <taxon>Gunneridae</taxon>
        <taxon>Pentapetalae</taxon>
        <taxon>Caryophyllales</taxon>
        <taxon>Chenopodiaceae</taxon>
        <taxon>Chenopodioideae</taxon>
        <taxon>Anserineae</taxon>
        <taxon>Spinacia</taxon>
    </lineage>
</organism>
<reference evidence="2" key="2">
    <citation type="submission" date="2025-08" db="UniProtKB">
        <authorList>
            <consortium name="RefSeq"/>
        </authorList>
    </citation>
    <scope>IDENTIFICATION</scope>
    <source>
        <tissue evidence="2">Leaf</tissue>
    </source>
</reference>
<dbReference type="Proteomes" id="UP000813463">
    <property type="component" value="Chromosome 6"/>
</dbReference>
<keyword evidence="1" id="KW-1185">Reference proteome</keyword>
<accession>A0ABM3QTV2</accession>
<evidence type="ECO:0000313" key="2">
    <source>
        <dbReference type="RefSeq" id="XP_056686797.1"/>
    </source>
</evidence>
<dbReference type="SUPFAM" id="SSF48403">
    <property type="entry name" value="Ankyrin repeat"/>
    <property type="match status" value="1"/>
</dbReference>
<dbReference type="RefSeq" id="XP_056686797.1">
    <property type="nucleotide sequence ID" value="XM_056830819.1"/>
</dbReference>